<name>A0A915J5E6_ROMCU</name>
<evidence type="ECO:0000313" key="2">
    <source>
        <dbReference type="Proteomes" id="UP000887565"/>
    </source>
</evidence>
<reference evidence="3" key="1">
    <citation type="submission" date="2022-11" db="UniProtKB">
        <authorList>
            <consortium name="WormBaseParasite"/>
        </authorList>
    </citation>
    <scope>IDENTIFICATION</scope>
</reference>
<keyword evidence="1" id="KW-0472">Membrane</keyword>
<keyword evidence="2" id="KW-1185">Reference proteome</keyword>
<keyword evidence="1" id="KW-1133">Transmembrane helix</keyword>
<protein>
    <submittedName>
        <fullName evidence="3">Uncharacterized protein</fullName>
    </submittedName>
</protein>
<evidence type="ECO:0000313" key="3">
    <source>
        <dbReference type="WBParaSite" id="nRc.2.0.1.t21692-RA"/>
    </source>
</evidence>
<dbReference type="AlphaFoldDB" id="A0A915J5E6"/>
<proteinExistence type="predicted"/>
<feature type="transmembrane region" description="Helical" evidence="1">
    <location>
        <begin position="44"/>
        <end position="62"/>
    </location>
</feature>
<accession>A0A915J5E6</accession>
<organism evidence="2 3">
    <name type="scientific">Romanomermis culicivorax</name>
    <name type="common">Nematode worm</name>
    <dbReference type="NCBI Taxonomy" id="13658"/>
    <lineage>
        <taxon>Eukaryota</taxon>
        <taxon>Metazoa</taxon>
        <taxon>Ecdysozoa</taxon>
        <taxon>Nematoda</taxon>
        <taxon>Enoplea</taxon>
        <taxon>Dorylaimia</taxon>
        <taxon>Mermithida</taxon>
        <taxon>Mermithoidea</taxon>
        <taxon>Mermithidae</taxon>
        <taxon>Romanomermis</taxon>
    </lineage>
</organism>
<sequence length="70" mass="8191">MDAKLGMDAKYTPHSCIFTVLHCCEENLQSLLDESKPGEHWTKFWQLWVVVLLPILASQWIFQDDSDLIR</sequence>
<dbReference type="WBParaSite" id="nRc.2.0.1.t21692-RA">
    <property type="protein sequence ID" value="nRc.2.0.1.t21692-RA"/>
    <property type="gene ID" value="nRc.2.0.1.g21692"/>
</dbReference>
<dbReference type="Proteomes" id="UP000887565">
    <property type="component" value="Unplaced"/>
</dbReference>
<keyword evidence="1" id="KW-0812">Transmembrane</keyword>
<evidence type="ECO:0000256" key="1">
    <source>
        <dbReference type="SAM" id="Phobius"/>
    </source>
</evidence>